<dbReference type="GO" id="GO:0051015">
    <property type="term" value="F:actin filament binding"/>
    <property type="evidence" value="ECO:0007669"/>
    <property type="project" value="InterPro"/>
</dbReference>
<keyword evidence="3" id="KW-0963">Cytoplasm</keyword>
<keyword evidence="7" id="KW-1185">Reference proteome</keyword>
<dbReference type="PANTHER" id="PTHR46180">
    <property type="entry name" value="VINCULIN"/>
    <property type="match status" value="1"/>
</dbReference>
<evidence type="ECO:0000256" key="4">
    <source>
        <dbReference type="ARBA" id="ARBA00023203"/>
    </source>
</evidence>
<dbReference type="InterPro" id="IPR017997">
    <property type="entry name" value="Vinculin"/>
</dbReference>
<keyword evidence="5" id="KW-0175">Coiled coil</keyword>
<evidence type="ECO:0000256" key="2">
    <source>
        <dbReference type="ARBA" id="ARBA00008376"/>
    </source>
</evidence>
<dbReference type="EMBL" id="GL349488">
    <property type="protein sequence ID" value="KNC54337.1"/>
    <property type="molecule type" value="Genomic_DNA"/>
</dbReference>
<dbReference type="Proteomes" id="UP000054408">
    <property type="component" value="Unassembled WGS sequence"/>
</dbReference>
<dbReference type="GO" id="GO:0007155">
    <property type="term" value="P:cell adhesion"/>
    <property type="evidence" value="ECO:0007669"/>
    <property type="project" value="InterPro"/>
</dbReference>
<gene>
    <name evidence="6" type="ORF">AMSG_10327</name>
</gene>
<evidence type="ECO:0000256" key="5">
    <source>
        <dbReference type="SAM" id="Coils"/>
    </source>
</evidence>
<evidence type="ECO:0000313" key="6">
    <source>
        <dbReference type="EMBL" id="KNC54337.1"/>
    </source>
</evidence>
<dbReference type="InterPro" id="IPR006077">
    <property type="entry name" value="Vinculin/catenin"/>
</dbReference>
<dbReference type="GeneID" id="25568575"/>
<organism evidence="6 7">
    <name type="scientific">Thecamonas trahens ATCC 50062</name>
    <dbReference type="NCBI Taxonomy" id="461836"/>
    <lineage>
        <taxon>Eukaryota</taxon>
        <taxon>Apusozoa</taxon>
        <taxon>Apusomonadida</taxon>
        <taxon>Apusomonadidae</taxon>
        <taxon>Thecamonas</taxon>
    </lineage>
</organism>
<evidence type="ECO:0000313" key="7">
    <source>
        <dbReference type="Proteomes" id="UP000054408"/>
    </source>
</evidence>
<dbReference type="eggNOG" id="KOG3681">
    <property type="taxonomic scope" value="Eukaryota"/>
</dbReference>
<dbReference type="OMA" id="TVQLKII"/>
<comment type="similarity">
    <text evidence="2">Belongs to the vinculin/alpha-catenin family.</text>
</comment>
<dbReference type="PRINTS" id="PR00806">
    <property type="entry name" value="VINCULIN"/>
</dbReference>
<dbReference type="Pfam" id="PF01044">
    <property type="entry name" value="Vinculin"/>
    <property type="match status" value="2"/>
</dbReference>
<accession>A0A0L0DPW5</accession>
<comment type="subcellular location">
    <subcellularLocation>
        <location evidence="1">Cytoplasm</location>
    </subcellularLocation>
</comment>
<dbReference type="RefSeq" id="XP_013753794.1">
    <property type="nucleotide sequence ID" value="XM_013898340.1"/>
</dbReference>
<evidence type="ECO:0000256" key="3">
    <source>
        <dbReference type="ARBA" id="ARBA00022490"/>
    </source>
</evidence>
<sequence>MSSNSYSHSRKMVQVDAILEPVADAVSQLIVFSADCEEQGIPMPDLTELSGMVLGATTPLVQVAMEMAQSSRDAKLKDALPQAASSVQGAAQRLDGFCQQLLATPNDSGARDGMVASCKVILDGMRELLEATNDSEVRRILKACQESAKFTKMVTQTAVESDFLSVAQHFSTASTTLVRLTNARLEELSHPELVTRLSAAVELVRTNAPLVISSHKSVLQTSGAAAIKTREFVVSDMAAAIQEIATVVQIRMSSISTVSAQDARMLNLASIQSNLRTCLAAALAGDAAALAAAQAQLDADFSELIARARAAAAACTDQALKTELLTLAKEVEAALTRTKAAQNALCADPDSSAKLAAARSAQAELERLAAALTGVVKDALLLQAKSALGAMPTELTSVFKAAQAADAAGFRSASMSMGGQSKLMLTGARQWSDYVEAQSIVTGITAVTRILERNLPQVVTAASTILQEPSNGPAKEHLAALTKGYQSQLVELEKYLVDDEALDARILALLDRIAGQFTVLSSNVAAGSATLQVLATTSLVTKHETLFDLAATYASGELEAGSREAGAVSDAIASIRPLLAPLQSQAGTAAAAPSDQAAARALGATISEIKFQNYTIECVVRGRDLPNQASAMASAREAAIAAMGGMLAAAALGDVPATMALLRQGDEAYRRQIALAREAASGMDSLLQRKAVLEACDALEADLEVLAPAAAAAAAAPGDAAAQTELARAVEACEADSAAIEHHLNNKPTEKEEVAELLDVAPRTLDAMEAAVRRGDAAEAQVAASDAAAQYQRIGELAQSIDVDDPSKAARAQVAAQNIATASQGLEAAAVAAASEPANTATQDTLGALTQALRYNAGVVDAALKRELQPEQEMAELRTAVEATYQAMQASAEAGQPATTAEYAKQIQDLNTRYAELGRQVAESKLGSNPAAHEAACAACTDLTAETSNAGPASAAAAADPSDAAKRDELATVVVAMRDAQDRIERALAMPAPQSAEAAFSAHQVRGANALDLMVEAAKEHQPKVAAQYAKQAKREYGGVLENARTRAAGADAVSKSVAEANIGEVEAALASLDEAHAAYQAAPDDAGAVAALEAAADQVKASTATLEATLNGEMNPQQEYANTVIHAEATMEQLARAVKAGDVAKADALAAVAEEQNRRLATLAQALAQEQDPQQAAIVNAACGRLNEQLDSMATVVTAAASDPNNIHAMDAFEAMVASIAAEKEKISSVLGDDGTGAVAAAAAGGAVMTAAYLATSGDNSPEAVAARAALIETLMGETDALLDDIKAAATAGKVQLTKVLTAQGEEKYDSLAALVEAQAGALDDPLAASIVAAKAAHIRPQMAAVTAAANATAADPESADKAETLDTSIRELQGTVASIDDGLKGKLDAQEIVATLVSSGATNLDALETAAGAGDSQQALARRKQAEKDYGQLLEAAASLESSLASQDAKDDYNDALETIKEQLGELKLVASRAAAAPGDEDAQDELADATHLIKHNANNVARILRGQEPLPDPLAPEEEEEELSQDPLMAAAQQVSRSANKWDASENEMVALAQQIGDLMAAMAEAQKAGDKKGLIEAARAINKLCAKIHTMAAEVHKTCGDPRLKRDLEVVMEMLPTIGVQLKIMSTVQASALAGDRPDPEALHSLIVCAQNLSNAVSQCISASQSASIKSMKTAVTVVAAALKWKKLRKKKR</sequence>
<dbReference type="Gene3D" id="1.20.120.230">
    <property type="entry name" value="Alpha-catenin/vinculin-like"/>
    <property type="match status" value="1"/>
</dbReference>
<dbReference type="STRING" id="461836.A0A0L0DPW5"/>
<dbReference type="OrthoDB" id="6140906at2759"/>
<dbReference type="Gene3D" id="1.20.120.810">
    <property type="entry name" value="Vinculin, Vh2 four-helix bundle"/>
    <property type="match status" value="1"/>
</dbReference>
<dbReference type="SUPFAM" id="SSF47220">
    <property type="entry name" value="alpha-catenin/vinculin-like"/>
    <property type="match status" value="3"/>
</dbReference>
<evidence type="ECO:0000256" key="1">
    <source>
        <dbReference type="ARBA" id="ARBA00004496"/>
    </source>
</evidence>
<keyword evidence="4" id="KW-0009">Actin-binding</keyword>
<reference evidence="6 7" key="1">
    <citation type="submission" date="2010-05" db="EMBL/GenBank/DDBJ databases">
        <title>The Genome Sequence of Thecamonas trahens ATCC 50062.</title>
        <authorList>
            <consortium name="The Broad Institute Genome Sequencing Platform"/>
            <person name="Russ C."/>
            <person name="Cuomo C."/>
            <person name="Shea T."/>
            <person name="Young S.K."/>
            <person name="Zeng Q."/>
            <person name="Koehrsen M."/>
            <person name="Haas B."/>
            <person name="Borodovsky M."/>
            <person name="Guigo R."/>
            <person name="Alvarado L."/>
            <person name="Berlin A."/>
            <person name="Bochicchio J."/>
            <person name="Borenstein D."/>
            <person name="Chapman S."/>
            <person name="Chen Z."/>
            <person name="Freedman E."/>
            <person name="Gellesch M."/>
            <person name="Goldberg J."/>
            <person name="Griggs A."/>
            <person name="Gujja S."/>
            <person name="Heilman E."/>
            <person name="Heiman D."/>
            <person name="Hepburn T."/>
            <person name="Howarth C."/>
            <person name="Jen D."/>
            <person name="Larson L."/>
            <person name="Mehta T."/>
            <person name="Park D."/>
            <person name="Pearson M."/>
            <person name="Roberts A."/>
            <person name="Saif S."/>
            <person name="Shenoy N."/>
            <person name="Sisk P."/>
            <person name="Stolte C."/>
            <person name="Sykes S."/>
            <person name="Thomson T."/>
            <person name="Walk T."/>
            <person name="White J."/>
            <person name="Yandava C."/>
            <person name="Burger G."/>
            <person name="Gray M.W."/>
            <person name="Holland P.W.H."/>
            <person name="King N."/>
            <person name="Lang F.B.F."/>
            <person name="Roger A.J."/>
            <person name="Ruiz-Trillo I."/>
            <person name="Lander E."/>
            <person name="Nusbaum C."/>
        </authorList>
    </citation>
    <scope>NUCLEOTIDE SEQUENCE [LARGE SCALE GENOMIC DNA]</scope>
    <source>
        <strain evidence="6 7">ATCC 50062</strain>
    </source>
</reference>
<dbReference type="InterPro" id="IPR036723">
    <property type="entry name" value="Alpha-catenin/vinculin-like_sf"/>
</dbReference>
<protein>
    <submittedName>
        <fullName evidence="6">Uncharacterized protein</fullName>
    </submittedName>
</protein>
<feature type="coiled-coil region" evidence="5">
    <location>
        <begin position="1425"/>
        <end position="1472"/>
    </location>
</feature>
<name>A0A0L0DPW5_THETB</name>
<proteinExistence type="inferred from homology"/>
<dbReference type="GO" id="GO:0005737">
    <property type="term" value="C:cytoplasm"/>
    <property type="evidence" value="ECO:0007669"/>
    <property type="project" value="UniProtKB-SubCell"/>
</dbReference>